<evidence type="ECO:0000313" key="5">
    <source>
        <dbReference type="Proteomes" id="UP001497497"/>
    </source>
</evidence>
<feature type="compositionally biased region" description="Polar residues" evidence="2">
    <location>
        <begin position="145"/>
        <end position="154"/>
    </location>
</feature>
<evidence type="ECO:0000256" key="2">
    <source>
        <dbReference type="SAM" id="MobiDB-lite"/>
    </source>
</evidence>
<dbReference type="EMBL" id="CAXITT010000094">
    <property type="protein sequence ID" value="CAL1531628.1"/>
    <property type="molecule type" value="Genomic_DNA"/>
</dbReference>
<dbReference type="PRINTS" id="PR01573">
    <property type="entry name" value="SUPERTUBBY"/>
</dbReference>
<feature type="region of interest" description="Disordered" evidence="2">
    <location>
        <begin position="145"/>
        <end position="192"/>
    </location>
</feature>
<feature type="compositionally biased region" description="Polar residues" evidence="2">
    <location>
        <begin position="7"/>
        <end position="37"/>
    </location>
</feature>
<organism evidence="4 5">
    <name type="scientific">Lymnaea stagnalis</name>
    <name type="common">Great pond snail</name>
    <name type="synonym">Helix stagnalis</name>
    <dbReference type="NCBI Taxonomy" id="6523"/>
    <lineage>
        <taxon>Eukaryota</taxon>
        <taxon>Metazoa</taxon>
        <taxon>Spiralia</taxon>
        <taxon>Lophotrochozoa</taxon>
        <taxon>Mollusca</taxon>
        <taxon>Gastropoda</taxon>
        <taxon>Heterobranchia</taxon>
        <taxon>Euthyneura</taxon>
        <taxon>Panpulmonata</taxon>
        <taxon>Hygrophila</taxon>
        <taxon>Lymnaeoidea</taxon>
        <taxon>Lymnaeidae</taxon>
        <taxon>Lymnaea</taxon>
    </lineage>
</organism>
<dbReference type="AlphaFoldDB" id="A0AAV2HDZ6"/>
<dbReference type="PANTHER" id="PTHR16517">
    <property type="entry name" value="TUBBY-RELATED"/>
    <property type="match status" value="1"/>
</dbReference>
<feature type="region of interest" description="Disordered" evidence="2">
    <location>
        <begin position="358"/>
        <end position="384"/>
    </location>
</feature>
<evidence type="ECO:0000256" key="1">
    <source>
        <dbReference type="ARBA" id="ARBA00007129"/>
    </source>
</evidence>
<dbReference type="PANTHER" id="PTHR16517:SF2">
    <property type="entry name" value="TUBBY-RELATED PROTEIN 4"/>
    <property type="match status" value="1"/>
</dbReference>
<reference evidence="4 5" key="1">
    <citation type="submission" date="2024-04" db="EMBL/GenBank/DDBJ databases">
        <authorList>
            <consortium name="Genoscope - CEA"/>
            <person name="William W."/>
        </authorList>
    </citation>
    <scope>NUCLEOTIDE SEQUENCE [LARGE SCALE GENOMIC DNA]</scope>
</reference>
<comment type="similarity">
    <text evidence="1">Belongs to the TUB family.</text>
</comment>
<evidence type="ECO:0000313" key="4">
    <source>
        <dbReference type="EMBL" id="CAL1531628.1"/>
    </source>
</evidence>
<dbReference type="SUPFAM" id="SSF54518">
    <property type="entry name" value="Tubby C-terminal domain-like"/>
    <property type="match status" value="1"/>
</dbReference>
<name>A0AAV2HDZ6_LYMST</name>
<feature type="region of interest" description="Disordered" evidence="2">
    <location>
        <begin position="297"/>
        <end position="320"/>
    </location>
</feature>
<sequence length="578" mass="63014">MWKNEETCTAQVTKDQSTIAQQESGSNSSSVDGNLTPSGGVGPRWADPAAHAVKLLEDALTEGSDLPFENNLVADCSPTAPYCLDLHRRLYLAQYNIVDTGAPISPSSCPSCLPIQSLSEADSVFNSNSVPMTEHSKLVAQHNLRNTSANSSKTGDGAEGQAFHKAKQAPSKSSSGLPAGHSASVLASSGSKSIRGEDNPLTIVTYCSSCQFSAAPSNSLKQSIVDSNVPDSSAIHGAGDGSLAHPTTSTALAEHHHVTIIQCPDSYSSLRTLPCAHKHHHDRGLYSQNYCTHLQSWPDHEDEQSHPSATRPNSSMSKDLSSLDKLSLILSEDPSAQNSSHNFRSMPGFVMKNPDLINILPERDSPSPEKDSSENSEDQQSSLYPINTDYLGNHIQDIEVQQTSASLPSSPIRFGVKPDPAAQNIHEEILKGRCKHLSPLLGRKGRDSPVTSQDPFLGMEDLKFSQQYQSLEAFQKAQLKQKMRRRLNSASGRLEQARTFTMHNKAPLWNETSQVYQLDFGGRVTQESAKNFQIELRGKQVMQFGRIDNNAYTLDFQYPFTAVQAFAVALANVTQRLK</sequence>
<gene>
    <name evidence="4" type="ORF">GSLYS_00005723001</name>
</gene>
<dbReference type="Gene3D" id="3.20.90.10">
    <property type="entry name" value="Tubby Protein, Chain A"/>
    <property type="match status" value="1"/>
</dbReference>
<dbReference type="InterPro" id="IPR000007">
    <property type="entry name" value="Tubby_C"/>
</dbReference>
<dbReference type="Proteomes" id="UP001497497">
    <property type="component" value="Unassembled WGS sequence"/>
</dbReference>
<accession>A0AAV2HDZ6</accession>
<feature type="region of interest" description="Disordered" evidence="2">
    <location>
        <begin position="1"/>
        <end position="44"/>
    </location>
</feature>
<evidence type="ECO:0000259" key="3">
    <source>
        <dbReference type="Pfam" id="PF01167"/>
    </source>
</evidence>
<feature type="compositionally biased region" description="Basic and acidic residues" evidence="2">
    <location>
        <begin position="361"/>
        <end position="373"/>
    </location>
</feature>
<proteinExistence type="inferred from homology"/>
<comment type="caution">
    <text evidence="4">The sequence shown here is derived from an EMBL/GenBank/DDBJ whole genome shotgun (WGS) entry which is preliminary data.</text>
</comment>
<keyword evidence="5" id="KW-1185">Reference proteome</keyword>
<dbReference type="Pfam" id="PF01167">
    <property type="entry name" value="Tub"/>
    <property type="match status" value="1"/>
</dbReference>
<feature type="compositionally biased region" description="Low complexity" evidence="2">
    <location>
        <begin position="179"/>
        <end position="192"/>
    </location>
</feature>
<feature type="domain" description="Tubby C-terminal" evidence="3">
    <location>
        <begin position="474"/>
        <end position="572"/>
    </location>
</feature>
<dbReference type="InterPro" id="IPR025659">
    <property type="entry name" value="Tubby-like_C"/>
</dbReference>
<protein>
    <recommendedName>
        <fullName evidence="3">Tubby C-terminal domain-containing protein</fullName>
    </recommendedName>
</protein>